<evidence type="ECO:0000256" key="1">
    <source>
        <dbReference type="SAM" id="Phobius"/>
    </source>
</evidence>
<dbReference type="EMBL" id="CP022423">
    <property type="protein sequence ID" value="ASM77533.1"/>
    <property type="molecule type" value="Genomic_DNA"/>
</dbReference>
<feature type="transmembrane region" description="Helical" evidence="1">
    <location>
        <begin position="100"/>
        <end position="120"/>
    </location>
</feature>
<name>A0A221KFG4_VITFI</name>
<keyword evidence="3" id="KW-1185">Reference proteome</keyword>
<dbReference type="KEGG" id="vff:VITFI_CDS1755"/>
<evidence type="ECO:0000313" key="2">
    <source>
        <dbReference type="EMBL" id="ASM77533.1"/>
    </source>
</evidence>
<feature type="transmembrane region" description="Helical" evidence="1">
    <location>
        <begin position="126"/>
        <end position="147"/>
    </location>
</feature>
<feature type="transmembrane region" description="Helical" evidence="1">
    <location>
        <begin position="185"/>
        <end position="205"/>
    </location>
</feature>
<dbReference type="AlphaFoldDB" id="A0A221KFG4"/>
<evidence type="ECO:0008006" key="4">
    <source>
        <dbReference type="Google" id="ProtNLM"/>
    </source>
</evidence>
<accession>A0A221KFG4</accession>
<evidence type="ECO:0000313" key="3">
    <source>
        <dbReference type="Proteomes" id="UP000199729"/>
    </source>
</evidence>
<reference evidence="2 3" key="1">
    <citation type="submission" date="2017-07" db="EMBL/GenBank/DDBJ databases">
        <title>Complete Genome Sequence of the cosmetic ferment Vitreoscilla filiformis (ATCC15551).</title>
        <authorList>
            <person name="Contreras S."/>
            <person name="Sagory-Zalkind P."/>
            <person name="Blanquart H."/>
            <person name="Iltis A."/>
            <person name="Morand S.C."/>
        </authorList>
    </citation>
    <scope>NUCLEOTIDE SEQUENCE [LARGE SCALE GENOMIC DNA]</scope>
    <source>
        <strain evidence="2 3">ATCC 15551</strain>
    </source>
</reference>
<sequence>MSIMIFSSKQKFFTHFASRYIMAGVLLSTPLVILLMMSWLIAGRVIYSLDDPYIHLALAKQIANGHYGINPGSYSAPSSSLLWPFLLAPWAWLGDYFDTVPLIINWGCTVATGLFIWNFLKSIHPWGIATLQTTLIMFGLNIWGVAFTGMEHSLQLLMAAVIASSLIKARYSWYFWLSITLLPWVRYEGLAITLPTLTWIAWQFSQGTSAPNDSKNTLSAAIFSLLISLGGLAIFSIWLHSVNLGWMPSSILSKTGGLFDSTPDLEILEGAIANAHHQSFNLTGQLLLVLTSINACLAFYQKKWSWGSLVIILPAILHMIFGQFGWFGRYENYALLYQVIITFGTTQWLNQLTKALLLGIIFIMASPLWVCTQLTPGAMKNIWEQQWQMSLIARELNAPIAVNDLGLVALHSQQPVLDLWGLGSIEALNARKSRAPNDLWIEALMTRHQTEFAFVYDSWFHHLPAGWIPVAQMVLQSPPVSVGGTRVTLYATNNKATQKLLSAIISYSEKNPTQARSLLINPTLLTSQ</sequence>
<feature type="transmembrane region" description="Helical" evidence="1">
    <location>
        <begin position="348"/>
        <end position="370"/>
    </location>
</feature>
<feature type="transmembrane region" description="Helical" evidence="1">
    <location>
        <begin position="282"/>
        <end position="300"/>
    </location>
</feature>
<proteinExistence type="predicted"/>
<keyword evidence="1" id="KW-0472">Membrane</keyword>
<feature type="transmembrane region" description="Helical" evidence="1">
    <location>
        <begin position="20"/>
        <end position="42"/>
    </location>
</feature>
<feature type="transmembrane region" description="Helical" evidence="1">
    <location>
        <begin position="307"/>
        <end position="328"/>
    </location>
</feature>
<gene>
    <name evidence="2" type="ORF">VITFI_CDS1755</name>
</gene>
<protein>
    <recommendedName>
        <fullName evidence="4">Glycosyltransferase RgtA/B/C/D-like domain-containing protein</fullName>
    </recommendedName>
</protein>
<keyword evidence="1" id="KW-1133">Transmembrane helix</keyword>
<dbReference type="RefSeq" id="WP_198301380.1">
    <property type="nucleotide sequence ID" value="NZ_CP022423.1"/>
</dbReference>
<dbReference type="Proteomes" id="UP000199729">
    <property type="component" value="Chromosome"/>
</dbReference>
<keyword evidence="1" id="KW-0812">Transmembrane</keyword>
<feature type="transmembrane region" description="Helical" evidence="1">
    <location>
        <begin position="217"/>
        <end position="239"/>
    </location>
</feature>
<organism evidence="2 3">
    <name type="scientific">Vitreoscilla filiformis</name>
    <dbReference type="NCBI Taxonomy" id="63"/>
    <lineage>
        <taxon>Bacteria</taxon>
        <taxon>Pseudomonadati</taxon>
        <taxon>Pseudomonadota</taxon>
        <taxon>Betaproteobacteria</taxon>
        <taxon>Neisseriales</taxon>
        <taxon>Neisseriaceae</taxon>
        <taxon>Vitreoscilla</taxon>
    </lineage>
</organism>